<dbReference type="Pfam" id="PF13673">
    <property type="entry name" value="Acetyltransf_10"/>
    <property type="match status" value="1"/>
</dbReference>
<dbReference type="EMBL" id="FQZX01000001">
    <property type="protein sequence ID" value="SHJ57214.1"/>
    <property type="molecule type" value="Genomic_DNA"/>
</dbReference>
<evidence type="ECO:0000259" key="1">
    <source>
        <dbReference type="PROSITE" id="PS51186"/>
    </source>
</evidence>
<proteinExistence type="predicted"/>
<dbReference type="CDD" id="cd04301">
    <property type="entry name" value="NAT_SF"/>
    <property type="match status" value="1"/>
</dbReference>
<dbReference type="Gene3D" id="3.40.630.30">
    <property type="match status" value="1"/>
</dbReference>
<accession>A0A1M6KE33</accession>
<feature type="domain" description="N-acetyltransferase" evidence="1">
    <location>
        <begin position="14"/>
        <end position="157"/>
    </location>
</feature>
<dbReference type="Proteomes" id="UP000184314">
    <property type="component" value="Unassembled WGS sequence"/>
</dbReference>
<gene>
    <name evidence="2" type="ORF">SAMN04488007_0754</name>
</gene>
<organism evidence="2 3">
    <name type="scientific">Maribacter aquivivus</name>
    <dbReference type="NCBI Taxonomy" id="228958"/>
    <lineage>
        <taxon>Bacteria</taxon>
        <taxon>Pseudomonadati</taxon>
        <taxon>Bacteroidota</taxon>
        <taxon>Flavobacteriia</taxon>
        <taxon>Flavobacteriales</taxon>
        <taxon>Flavobacteriaceae</taxon>
        <taxon>Maribacter</taxon>
    </lineage>
</organism>
<name>A0A1M6KE33_9FLAO</name>
<dbReference type="SUPFAM" id="SSF55729">
    <property type="entry name" value="Acyl-CoA N-acyltransferases (Nat)"/>
    <property type="match status" value="1"/>
</dbReference>
<dbReference type="GO" id="GO:0016747">
    <property type="term" value="F:acyltransferase activity, transferring groups other than amino-acyl groups"/>
    <property type="evidence" value="ECO:0007669"/>
    <property type="project" value="InterPro"/>
</dbReference>
<reference evidence="3" key="1">
    <citation type="submission" date="2016-11" db="EMBL/GenBank/DDBJ databases">
        <authorList>
            <person name="Varghese N."/>
            <person name="Submissions S."/>
        </authorList>
    </citation>
    <scope>NUCLEOTIDE SEQUENCE [LARGE SCALE GENOMIC DNA]</scope>
    <source>
        <strain evidence="3">DSM 16478</strain>
    </source>
</reference>
<sequence>MNISSYLNKFMLDIKVISFKEFDIEELYNVLQLRSDIFVVEQDCVYLDIDGKDDKAIHVIGFKDNTVVAYTRIFKPGDYFDQVSIGRVAVHKNFRKFGYGKVIMEASIKAVEERFSENEIKISAQKYLTKFYTDLGFNAIGKEYLEDGIPHIEMIKK</sequence>
<dbReference type="InterPro" id="IPR016181">
    <property type="entry name" value="Acyl_CoA_acyltransferase"/>
</dbReference>
<keyword evidence="3" id="KW-1185">Reference proteome</keyword>
<protein>
    <submittedName>
        <fullName evidence="2">ElaA protein</fullName>
    </submittedName>
</protein>
<dbReference type="PROSITE" id="PS51186">
    <property type="entry name" value="GNAT"/>
    <property type="match status" value="1"/>
</dbReference>
<dbReference type="STRING" id="228958.SAMN04488007_0754"/>
<evidence type="ECO:0000313" key="3">
    <source>
        <dbReference type="Proteomes" id="UP000184314"/>
    </source>
</evidence>
<evidence type="ECO:0000313" key="2">
    <source>
        <dbReference type="EMBL" id="SHJ57214.1"/>
    </source>
</evidence>
<dbReference type="InterPro" id="IPR000182">
    <property type="entry name" value="GNAT_dom"/>
</dbReference>
<dbReference type="AlphaFoldDB" id="A0A1M6KE33"/>